<dbReference type="EMBL" id="JBHTKX010000001">
    <property type="protein sequence ID" value="MFD1126636.1"/>
    <property type="molecule type" value="Genomic_DNA"/>
</dbReference>
<evidence type="ECO:0000313" key="3">
    <source>
        <dbReference type="Proteomes" id="UP001597169"/>
    </source>
</evidence>
<organism evidence="2 3">
    <name type="scientific">Paenibacillus provencensis</name>
    <dbReference type="NCBI Taxonomy" id="441151"/>
    <lineage>
        <taxon>Bacteria</taxon>
        <taxon>Bacillati</taxon>
        <taxon>Bacillota</taxon>
        <taxon>Bacilli</taxon>
        <taxon>Bacillales</taxon>
        <taxon>Paenibacillaceae</taxon>
        <taxon>Paenibacillus</taxon>
    </lineage>
</organism>
<feature type="region of interest" description="Disordered" evidence="1">
    <location>
        <begin position="1"/>
        <end position="29"/>
    </location>
</feature>
<sequence length="46" mass="5391">MMSNEITVQRIGSGKEEDPYRPDTTASSWQMVEERENEFVIEVLEE</sequence>
<dbReference type="Proteomes" id="UP001597169">
    <property type="component" value="Unassembled WGS sequence"/>
</dbReference>
<comment type="caution">
    <text evidence="2">The sequence shown here is derived from an EMBL/GenBank/DDBJ whole genome shotgun (WGS) entry which is preliminary data.</text>
</comment>
<protein>
    <submittedName>
        <fullName evidence="2">Uncharacterized protein</fullName>
    </submittedName>
</protein>
<proteinExistence type="predicted"/>
<reference evidence="3" key="1">
    <citation type="journal article" date="2019" name="Int. J. Syst. Evol. Microbiol.">
        <title>The Global Catalogue of Microorganisms (GCM) 10K type strain sequencing project: providing services to taxonomists for standard genome sequencing and annotation.</title>
        <authorList>
            <consortium name="The Broad Institute Genomics Platform"/>
            <consortium name="The Broad Institute Genome Sequencing Center for Infectious Disease"/>
            <person name="Wu L."/>
            <person name="Ma J."/>
        </authorList>
    </citation>
    <scope>NUCLEOTIDE SEQUENCE [LARGE SCALE GENOMIC DNA]</scope>
    <source>
        <strain evidence="3">CCUG 53519</strain>
    </source>
</reference>
<gene>
    <name evidence="2" type="ORF">ACFQ3J_00410</name>
</gene>
<keyword evidence="3" id="KW-1185">Reference proteome</keyword>
<name>A0ABW3PXJ5_9BACL</name>
<accession>A0ABW3PXJ5</accession>
<evidence type="ECO:0000313" key="2">
    <source>
        <dbReference type="EMBL" id="MFD1126636.1"/>
    </source>
</evidence>
<evidence type="ECO:0000256" key="1">
    <source>
        <dbReference type="SAM" id="MobiDB-lite"/>
    </source>
</evidence>
<dbReference type="RefSeq" id="WP_251584906.1">
    <property type="nucleotide sequence ID" value="NZ_JBHTKX010000001.1"/>
</dbReference>